<evidence type="ECO:0000313" key="3">
    <source>
        <dbReference type="EMBL" id="OGC62720.1"/>
    </source>
</evidence>
<gene>
    <name evidence="3" type="ORF">A2890_00510</name>
</gene>
<dbReference type="InterPro" id="IPR011761">
    <property type="entry name" value="ATP-grasp"/>
</dbReference>
<dbReference type="EMBL" id="MEVL01000005">
    <property type="protein sequence ID" value="OGC62720.1"/>
    <property type="molecule type" value="Genomic_DNA"/>
</dbReference>
<reference evidence="3 4" key="1">
    <citation type="journal article" date="2016" name="Nat. Commun.">
        <title>Thousands of microbial genomes shed light on interconnected biogeochemical processes in an aquifer system.</title>
        <authorList>
            <person name="Anantharaman K."/>
            <person name="Brown C.T."/>
            <person name="Hug L.A."/>
            <person name="Sharon I."/>
            <person name="Castelle C.J."/>
            <person name="Probst A.J."/>
            <person name="Thomas B.C."/>
            <person name="Singh A."/>
            <person name="Wilkins M.J."/>
            <person name="Karaoz U."/>
            <person name="Brodie E.L."/>
            <person name="Williams K.H."/>
            <person name="Hubbard S.S."/>
            <person name="Banfield J.F."/>
        </authorList>
    </citation>
    <scope>NUCLEOTIDE SEQUENCE [LARGE SCALE GENOMIC DNA]</scope>
</reference>
<evidence type="ECO:0000259" key="2">
    <source>
        <dbReference type="PROSITE" id="PS50975"/>
    </source>
</evidence>
<organism evidence="3 4">
    <name type="scientific">candidate division WWE3 bacterium RIFCSPLOWO2_01_FULL_53_14</name>
    <dbReference type="NCBI Taxonomy" id="1802628"/>
    <lineage>
        <taxon>Bacteria</taxon>
        <taxon>Katanobacteria</taxon>
    </lineage>
</organism>
<protein>
    <submittedName>
        <fullName evidence="3">ATP-grasp domain-containing protein</fullName>
    </submittedName>
</protein>
<dbReference type="STRING" id="1802628.A2890_00510"/>
<dbReference type="AlphaFoldDB" id="A0A1F4W041"/>
<feature type="domain" description="ATP-grasp" evidence="2">
    <location>
        <begin position="126"/>
        <end position="324"/>
    </location>
</feature>
<dbReference type="PROSITE" id="PS50975">
    <property type="entry name" value="ATP_GRASP"/>
    <property type="match status" value="1"/>
</dbReference>
<dbReference type="SUPFAM" id="SSF56059">
    <property type="entry name" value="Glutathione synthetase ATP-binding domain-like"/>
    <property type="match status" value="1"/>
</dbReference>
<keyword evidence="1" id="KW-0067">ATP-binding</keyword>
<proteinExistence type="predicted"/>
<accession>A0A1F4W041</accession>
<dbReference type="GO" id="GO:0005524">
    <property type="term" value="F:ATP binding"/>
    <property type="evidence" value="ECO:0007669"/>
    <property type="project" value="UniProtKB-UniRule"/>
</dbReference>
<evidence type="ECO:0000256" key="1">
    <source>
        <dbReference type="PROSITE-ProRule" id="PRU00409"/>
    </source>
</evidence>
<sequence length="404" mass="46277">MIKFLEQPFLPVLFGNDINAYSMARAFHEAYEVKSVVVGKSARGPNAHSRIIDFRLEKNLEEEETLKKVVSDLAREFKGKTILLLGCGDSYIELLAKNKENFPRNTIAPYVEYSKMRTLINKEYFYRICDQFGLAHPSTFIYQREMGKDISLPFGYPVVVKPANQVAYWKNQFPGQKKVYKAGKSRELFQITGRIYASGYRGNLVIQDFVPGDDTFMRVLTCYSSRSGEVKLAALGHVLLEEHTPHGIGNHAAIINEGNDVLVDKVRKFLDDIGYVGFSNLDIKYDVRDKTYKFLELNARQGRSNYYVTGSGENLAKYLVEDLVFKKKMGFKAAKNAVLWLVVPKSVAFSYVKDRGLREEMRALVKAGLVVNPLFYPGDLGLKRRFHLSKTHFSHFIKFARYYR</sequence>
<keyword evidence="1" id="KW-0547">Nucleotide-binding</keyword>
<evidence type="ECO:0000313" key="4">
    <source>
        <dbReference type="Proteomes" id="UP000176967"/>
    </source>
</evidence>
<name>A0A1F4W041_UNCKA</name>
<dbReference type="Gene3D" id="3.30.470.20">
    <property type="entry name" value="ATP-grasp fold, B domain"/>
    <property type="match status" value="1"/>
</dbReference>
<comment type="caution">
    <text evidence="3">The sequence shown here is derived from an EMBL/GenBank/DDBJ whole genome shotgun (WGS) entry which is preliminary data.</text>
</comment>
<dbReference type="GO" id="GO:0046872">
    <property type="term" value="F:metal ion binding"/>
    <property type="evidence" value="ECO:0007669"/>
    <property type="project" value="InterPro"/>
</dbReference>
<dbReference type="Proteomes" id="UP000176967">
    <property type="component" value="Unassembled WGS sequence"/>
</dbReference>